<name>A0A5S4YM18_9BRAD</name>
<dbReference type="Proteomes" id="UP000324797">
    <property type="component" value="Unassembled WGS sequence"/>
</dbReference>
<dbReference type="RefSeq" id="WP_148740380.1">
    <property type="nucleotide sequence ID" value="NZ_VSTH01000051.1"/>
</dbReference>
<reference evidence="1 2" key="1">
    <citation type="submission" date="2019-08" db="EMBL/GenBank/DDBJ databases">
        <title>Bradyrhizobium hipponensis sp. nov., a rhizobium isolated from a Lupinus angustifolius root nodule in Tunisia.</title>
        <authorList>
            <person name="Off K."/>
            <person name="Rejili M."/>
            <person name="Mars M."/>
            <person name="Brachmann A."/>
            <person name="Marin M."/>
        </authorList>
    </citation>
    <scope>NUCLEOTIDE SEQUENCE [LARGE SCALE GENOMIC DNA]</scope>
    <source>
        <strain evidence="2">aSej3</strain>
    </source>
</reference>
<dbReference type="EMBL" id="VSTH01000051">
    <property type="protein sequence ID" value="TYO65446.1"/>
    <property type="molecule type" value="Genomic_DNA"/>
</dbReference>
<sequence>MSERYVHLIGADDVRSAASTMSAAADQMQQAASNISFAFESHQRFLDDWLSRLQATIEQRQP</sequence>
<comment type="caution">
    <text evidence="1">The sequence shown here is derived from an EMBL/GenBank/DDBJ whole genome shotgun (WGS) entry which is preliminary data.</text>
</comment>
<protein>
    <submittedName>
        <fullName evidence="1">Uncharacterized protein</fullName>
    </submittedName>
</protein>
<evidence type="ECO:0000313" key="1">
    <source>
        <dbReference type="EMBL" id="TYO65446.1"/>
    </source>
</evidence>
<dbReference type="AlphaFoldDB" id="A0A5S4YM18"/>
<organism evidence="1 2">
    <name type="scientific">Bradyrhizobium hipponense</name>
    <dbReference type="NCBI Taxonomy" id="2605638"/>
    <lineage>
        <taxon>Bacteria</taxon>
        <taxon>Pseudomonadati</taxon>
        <taxon>Pseudomonadota</taxon>
        <taxon>Alphaproteobacteria</taxon>
        <taxon>Hyphomicrobiales</taxon>
        <taxon>Nitrobacteraceae</taxon>
        <taxon>Bradyrhizobium</taxon>
    </lineage>
</organism>
<gene>
    <name evidence="1" type="ORF">FXV83_16050</name>
</gene>
<accession>A0A5S4YM18</accession>
<proteinExistence type="predicted"/>
<keyword evidence="2" id="KW-1185">Reference proteome</keyword>
<evidence type="ECO:0000313" key="2">
    <source>
        <dbReference type="Proteomes" id="UP000324797"/>
    </source>
</evidence>